<evidence type="ECO:0000313" key="7">
    <source>
        <dbReference type="Proteomes" id="UP001186944"/>
    </source>
</evidence>
<dbReference type="GO" id="GO:0005634">
    <property type="term" value="C:nucleus"/>
    <property type="evidence" value="ECO:0007669"/>
    <property type="project" value="UniProtKB-SubCell"/>
</dbReference>
<keyword evidence="2" id="KW-0238">DNA-binding</keyword>
<dbReference type="PANTHER" id="PTHR46380:SF2">
    <property type="entry name" value="CYCLIN-D-BINDING MYB-LIKE TRANSCRIPTION FACTOR 1"/>
    <property type="match status" value="1"/>
</dbReference>
<dbReference type="GO" id="GO:0000981">
    <property type="term" value="F:DNA-binding transcription factor activity, RNA polymerase II-specific"/>
    <property type="evidence" value="ECO:0007669"/>
    <property type="project" value="TreeGrafter"/>
</dbReference>
<evidence type="ECO:0000259" key="5">
    <source>
        <dbReference type="PROSITE" id="PS51294"/>
    </source>
</evidence>
<evidence type="ECO:0000256" key="1">
    <source>
        <dbReference type="ARBA" id="ARBA00004123"/>
    </source>
</evidence>
<name>A0AA88YA62_PINIB</name>
<dbReference type="Proteomes" id="UP001186944">
    <property type="component" value="Unassembled WGS sequence"/>
</dbReference>
<feature type="domain" description="Myb-like" evidence="4">
    <location>
        <begin position="330"/>
        <end position="391"/>
    </location>
</feature>
<evidence type="ECO:0000256" key="2">
    <source>
        <dbReference type="ARBA" id="ARBA00023125"/>
    </source>
</evidence>
<gene>
    <name evidence="6" type="ORF">FSP39_002865</name>
</gene>
<organism evidence="6 7">
    <name type="scientific">Pinctada imbricata</name>
    <name type="common">Atlantic pearl-oyster</name>
    <name type="synonym">Pinctada martensii</name>
    <dbReference type="NCBI Taxonomy" id="66713"/>
    <lineage>
        <taxon>Eukaryota</taxon>
        <taxon>Metazoa</taxon>
        <taxon>Spiralia</taxon>
        <taxon>Lophotrochozoa</taxon>
        <taxon>Mollusca</taxon>
        <taxon>Bivalvia</taxon>
        <taxon>Autobranchia</taxon>
        <taxon>Pteriomorphia</taxon>
        <taxon>Pterioida</taxon>
        <taxon>Pterioidea</taxon>
        <taxon>Pteriidae</taxon>
        <taxon>Pinctada</taxon>
    </lineage>
</organism>
<sequence>MDSEDLSSDASCLVGIGEFSELHNVSNEVAVAITEQSNLTDITTEDSQNSSNVVHLKEEVEGLSMAPDAVSEMTIPLDKENGGGDGTGVEGVYQIDPNSVGEGYIILSQDGTSNLGMVSNDDEDESGEPAAKRLHFQGENGQSYVLTVSDNSVAMGSMEAENESKHFLVHMPGGSKTGAQGANKKGVQSNDVNQAWFTTRDDKQALQNTGVSWKQGQWTKEEVDILQNNITTYCKEHNISDPTEVIFEMSKDERKDFYRTVAKGLQRPLFSVYRRVTRMYDQKNYVGKYTPEEIYKLKELRSMYGNDWASIGLALGRSASSVKDKCRLMKDTCNSGKWLPMEERKLCSAVYELTGAKQGENITCGLSWANVAEKVGTRSEKQCRTKWLNYLNWKQKGGAEWTREDDIQLILTIANLNVSDDTEIDWNELSKNWPSVRSPQWLRGKWWSLKRFVPDYKILPFPELLDFLKTTHLQAVRIKNQVRMSSDGAGRIINMPVTEGIINVPVAIQTTNIDKGDIDTDGSARLQAYETSVGTFLITQPNNNPAITIQGSTCNLSTDHIIVHTLPATSLHSIEGMTVQMNPPNVILSTGNSTDSGEVSLDSTEISPEIKLTDDIAVNDQGLAALANGNEAESDVSQSGLVAETQIISTEFDNQVVF</sequence>
<keyword evidence="3" id="KW-0539">Nucleus</keyword>
<dbReference type="InterPro" id="IPR046775">
    <property type="entry name" value="DMTF1_N"/>
</dbReference>
<protein>
    <recommendedName>
        <fullName evidence="8">Cyclin-D-binding Myb-like transcription factor 1</fullName>
    </recommendedName>
</protein>
<dbReference type="Pfam" id="PF20588">
    <property type="entry name" value="DMTF1_N"/>
    <property type="match status" value="1"/>
</dbReference>
<dbReference type="InterPro" id="IPR051651">
    <property type="entry name" value="DMTF1_DNA-bind_reg"/>
</dbReference>
<feature type="domain" description="Myb-like" evidence="4">
    <location>
        <begin position="401"/>
        <end position="450"/>
    </location>
</feature>
<evidence type="ECO:0000256" key="3">
    <source>
        <dbReference type="ARBA" id="ARBA00023242"/>
    </source>
</evidence>
<dbReference type="PROSITE" id="PS50090">
    <property type="entry name" value="MYB_LIKE"/>
    <property type="match status" value="2"/>
</dbReference>
<dbReference type="SUPFAM" id="SSF46689">
    <property type="entry name" value="Homeodomain-like"/>
    <property type="match status" value="2"/>
</dbReference>
<dbReference type="AlphaFoldDB" id="A0AA88YA62"/>
<dbReference type="InterPro" id="IPR017930">
    <property type="entry name" value="Myb_dom"/>
</dbReference>
<dbReference type="GO" id="GO:0000978">
    <property type="term" value="F:RNA polymerase II cis-regulatory region sequence-specific DNA binding"/>
    <property type="evidence" value="ECO:0007669"/>
    <property type="project" value="TreeGrafter"/>
</dbReference>
<dbReference type="PROSITE" id="PS51294">
    <property type="entry name" value="HTH_MYB"/>
    <property type="match status" value="1"/>
</dbReference>
<dbReference type="Pfam" id="PF00249">
    <property type="entry name" value="Myb_DNA-binding"/>
    <property type="match status" value="2"/>
</dbReference>
<evidence type="ECO:0000313" key="6">
    <source>
        <dbReference type="EMBL" id="KAK3101344.1"/>
    </source>
</evidence>
<feature type="domain" description="HTH myb-type" evidence="5">
    <location>
        <begin position="367"/>
        <end position="395"/>
    </location>
</feature>
<proteinExistence type="predicted"/>
<dbReference type="EMBL" id="VSWD01000005">
    <property type="protein sequence ID" value="KAK3101344.1"/>
    <property type="molecule type" value="Genomic_DNA"/>
</dbReference>
<reference evidence="6" key="1">
    <citation type="submission" date="2019-08" db="EMBL/GenBank/DDBJ databases">
        <title>The improved chromosome-level genome for the pearl oyster Pinctada fucata martensii using PacBio sequencing and Hi-C.</title>
        <authorList>
            <person name="Zheng Z."/>
        </authorList>
    </citation>
    <scope>NUCLEOTIDE SEQUENCE</scope>
    <source>
        <strain evidence="6">ZZ-2019</strain>
        <tissue evidence="6">Adductor muscle</tissue>
    </source>
</reference>
<dbReference type="FunFam" id="1.10.10.60:FF:000139">
    <property type="entry name" value="cyclin-D-binding Myb-like transcription factor 1 isoform X2"/>
    <property type="match status" value="1"/>
</dbReference>
<dbReference type="Gene3D" id="1.10.10.60">
    <property type="entry name" value="Homeodomain-like"/>
    <property type="match status" value="2"/>
</dbReference>
<accession>A0AA88YA62</accession>
<dbReference type="InterPro" id="IPR001005">
    <property type="entry name" value="SANT/Myb"/>
</dbReference>
<evidence type="ECO:0008006" key="8">
    <source>
        <dbReference type="Google" id="ProtNLM"/>
    </source>
</evidence>
<dbReference type="PANTHER" id="PTHR46380">
    <property type="entry name" value="CYCLIN-D-BINDING MYB-LIKE TRANSCRIPTION FACTOR 1"/>
    <property type="match status" value="1"/>
</dbReference>
<comment type="caution">
    <text evidence="6">The sequence shown here is derived from an EMBL/GenBank/DDBJ whole genome shotgun (WGS) entry which is preliminary data.</text>
</comment>
<evidence type="ECO:0000259" key="4">
    <source>
        <dbReference type="PROSITE" id="PS50090"/>
    </source>
</evidence>
<dbReference type="SMART" id="SM00717">
    <property type="entry name" value="SANT"/>
    <property type="match status" value="4"/>
</dbReference>
<dbReference type="CDD" id="cd00167">
    <property type="entry name" value="SANT"/>
    <property type="match status" value="2"/>
</dbReference>
<dbReference type="InterPro" id="IPR009057">
    <property type="entry name" value="Homeodomain-like_sf"/>
</dbReference>
<keyword evidence="7" id="KW-1185">Reference proteome</keyword>
<comment type="subcellular location">
    <subcellularLocation>
        <location evidence="1">Nucleus</location>
    </subcellularLocation>
</comment>